<sequence>MDQASGGTSNVVSIDFLWLVWCPRKCFVFMEDSPELTSLQKIRDIQRPSEPIFSGLEMDLLWADPTSWGDGWFQSYRGISYLFGKRVVDEECKRLNISLIIRSHMVVPDGFEVMTGRLLIKVFSVANYAGTANNAAAVLCVNEKLKVTYQKLTAPHPLFQVSTLPLTANLDSTIALSYLKQVKRFVKF</sequence>
<dbReference type="GO" id="GO:0016787">
    <property type="term" value="F:hydrolase activity"/>
    <property type="evidence" value="ECO:0007669"/>
    <property type="project" value="InterPro"/>
</dbReference>
<dbReference type="InterPro" id="IPR050341">
    <property type="entry name" value="PP1_catalytic_subunit"/>
</dbReference>
<dbReference type="Gene3D" id="3.60.21.10">
    <property type="match status" value="1"/>
</dbReference>
<gene>
    <name evidence="2" type="ORF">L3Y34_003325</name>
</gene>
<proteinExistence type="predicted"/>
<dbReference type="InterPro" id="IPR006186">
    <property type="entry name" value="Ser/Thr-sp_prot-phosphatase"/>
</dbReference>
<dbReference type="InterPro" id="IPR004843">
    <property type="entry name" value="Calcineurin-like_PHP"/>
</dbReference>
<organism evidence="2 3">
    <name type="scientific">Caenorhabditis briggsae</name>
    <dbReference type="NCBI Taxonomy" id="6238"/>
    <lineage>
        <taxon>Eukaryota</taxon>
        <taxon>Metazoa</taxon>
        <taxon>Ecdysozoa</taxon>
        <taxon>Nematoda</taxon>
        <taxon>Chromadorea</taxon>
        <taxon>Rhabditida</taxon>
        <taxon>Rhabditina</taxon>
        <taxon>Rhabditomorpha</taxon>
        <taxon>Rhabditoidea</taxon>
        <taxon>Rhabditidae</taxon>
        <taxon>Peloderinae</taxon>
        <taxon>Caenorhabditis</taxon>
    </lineage>
</organism>
<protein>
    <recommendedName>
        <fullName evidence="1">Serine/threonine specific protein phosphatases domain-containing protein</fullName>
    </recommendedName>
</protein>
<dbReference type="PRINTS" id="PR00114">
    <property type="entry name" value="STPHPHTASE"/>
</dbReference>
<evidence type="ECO:0000259" key="1">
    <source>
        <dbReference type="SMART" id="SM00156"/>
    </source>
</evidence>
<dbReference type="PANTHER" id="PTHR11668">
    <property type="entry name" value="SERINE/THREONINE PROTEIN PHOSPHATASE"/>
    <property type="match status" value="1"/>
</dbReference>
<dbReference type="AlphaFoldDB" id="A0AAE9D5P1"/>
<feature type="domain" description="Serine/threonine specific protein phosphatases" evidence="1">
    <location>
        <begin position="9"/>
        <end position="156"/>
    </location>
</feature>
<dbReference type="Proteomes" id="UP000827892">
    <property type="component" value="Chromosome IV"/>
</dbReference>
<dbReference type="SUPFAM" id="SSF56300">
    <property type="entry name" value="Metallo-dependent phosphatases"/>
    <property type="match status" value="1"/>
</dbReference>
<dbReference type="Pfam" id="PF00149">
    <property type="entry name" value="Metallophos"/>
    <property type="match status" value="1"/>
</dbReference>
<evidence type="ECO:0000313" key="2">
    <source>
        <dbReference type="EMBL" id="ULT93753.1"/>
    </source>
</evidence>
<dbReference type="PANTHER" id="PTHR11668:SF194">
    <property type="entry name" value="SERINE_THREONINE-PROTEIN PHOSPHATASE-RELATED"/>
    <property type="match status" value="1"/>
</dbReference>
<name>A0AAE9D5P1_CAEBR</name>
<accession>A0AAE9D5P1</accession>
<dbReference type="SMART" id="SM00156">
    <property type="entry name" value="PP2Ac"/>
    <property type="match status" value="1"/>
</dbReference>
<dbReference type="EMBL" id="CP090894">
    <property type="protein sequence ID" value="ULT93753.1"/>
    <property type="molecule type" value="Genomic_DNA"/>
</dbReference>
<reference evidence="2 3" key="1">
    <citation type="submission" date="2022-05" db="EMBL/GenBank/DDBJ databases">
        <title>Chromosome-level reference genomes for two strains of Caenorhabditis briggsae: an improved platform for comparative genomics.</title>
        <authorList>
            <person name="Stevens L."/>
            <person name="Andersen E.C."/>
        </authorList>
    </citation>
    <scope>NUCLEOTIDE SEQUENCE [LARGE SCALE GENOMIC DNA]</scope>
    <source>
        <strain evidence="2">QX1410_ONT</strain>
        <tissue evidence="2">Whole-organism</tissue>
    </source>
</reference>
<evidence type="ECO:0000313" key="3">
    <source>
        <dbReference type="Proteomes" id="UP000827892"/>
    </source>
</evidence>
<dbReference type="InterPro" id="IPR029052">
    <property type="entry name" value="Metallo-depent_PP-like"/>
</dbReference>